<evidence type="ECO:0000313" key="2">
    <source>
        <dbReference type="EMBL" id="SUU84015.1"/>
    </source>
</evidence>
<dbReference type="InterPro" id="IPR002931">
    <property type="entry name" value="Transglutaminase-like"/>
</dbReference>
<dbReference type="OrthoDB" id="9804872at2"/>
<dbReference type="Proteomes" id="UP000254343">
    <property type="component" value="Unassembled WGS sequence"/>
</dbReference>
<reference evidence="2 3" key="1">
    <citation type="submission" date="2018-06" db="EMBL/GenBank/DDBJ databases">
        <authorList>
            <consortium name="Pathogen Informatics"/>
            <person name="Doyle S."/>
        </authorList>
    </citation>
    <scope>NUCLEOTIDE SEQUENCE [LARGE SCALE GENOMIC DNA]</scope>
    <source>
        <strain evidence="2 3">NCTC12722</strain>
    </source>
</reference>
<sequence length="368" mass="39805">MQRREFLKGTAALSLAATFPGTARSEVVFAPKPGAWRTVDLVTKLEVDKPEGKMQAWIPLPSVTESEWMRPGDSTWASNAASITRVRDAKYGAEMLHVIWKDDEFMPSIEVTSRASIRDRAIDLGKPGNAATLSDAERKLNLEGTDLIPIDGIVKSVSDKIVTDARASTDIEKARAIYEWVVENTARVASTRGCGVGDVAAMLKSGNLGGKCADLNALYVGLARAAGVPARDVYGLRVLPSQFGYKSLGAGSANVTKAQHCRAEVFLEGHGWVPVDPADVRKVMLEEPPTNLAINDPKVVAARNTLFGAWEGNWIAYNTAHDIALPGAKHPKLGFLMYPQAERASLLLDCLDSDNFRYALTAKEVKAS</sequence>
<dbReference type="RefSeq" id="WP_002718794.1">
    <property type="nucleotide sequence ID" value="NZ_UFSI01000001.1"/>
</dbReference>
<dbReference type="Pfam" id="PF01841">
    <property type="entry name" value="Transglut_core"/>
    <property type="match status" value="1"/>
</dbReference>
<gene>
    <name evidence="2" type="ORF">NCTC12722_01196</name>
</gene>
<organism evidence="2 3">
    <name type="scientific">Afipia felis</name>
    <name type="common">Cat scratch disease bacillus</name>
    <dbReference type="NCBI Taxonomy" id="1035"/>
    <lineage>
        <taxon>Bacteria</taxon>
        <taxon>Pseudomonadati</taxon>
        <taxon>Pseudomonadota</taxon>
        <taxon>Alphaproteobacteria</taxon>
        <taxon>Hyphomicrobiales</taxon>
        <taxon>Nitrobacteraceae</taxon>
        <taxon>Afipia</taxon>
    </lineage>
</organism>
<dbReference type="EMBL" id="UIGB01000001">
    <property type="protein sequence ID" value="SUU84015.1"/>
    <property type="molecule type" value="Genomic_DNA"/>
</dbReference>
<dbReference type="SMART" id="SM00460">
    <property type="entry name" value="TGc"/>
    <property type="match status" value="1"/>
</dbReference>
<feature type="domain" description="Transglutaminase-like" evidence="1">
    <location>
        <begin position="204"/>
        <end position="279"/>
    </location>
</feature>
<dbReference type="AlphaFoldDB" id="A0A380W783"/>
<proteinExistence type="predicted"/>
<dbReference type="SUPFAM" id="SSF54001">
    <property type="entry name" value="Cysteine proteinases"/>
    <property type="match status" value="1"/>
</dbReference>
<evidence type="ECO:0000313" key="3">
    <source>
        <dbReference type="Proteomes" id="UP000254343"/>
    </source>
</evidence>
<dbReference type="PANTHER" id="PTHR38339">
    <property type="entry name" value="TRANSGLUTAMINASE DOMAIN PROTEIN"/>
    <property type="match status" value="1"/>
</dbReference>
<dbReference type="InterPro" id="IPR006311">
    <property type="entry name" value="TAT_signal"/>
</dbReference>
<dbReference type="PROSITE" id="PS51318">
    <property type="entry name" value="TAT"/>
    <property type="match status" value="1"/>
</dbReference>
<accession>A0A380W783</accession>
<protein>
    <submittedName>
        <fullName evidence="2">Transglutaminase-like superfamily</fullName>
    </submittedName>
</protein>
<dbReference type="InterPro" id="IPR038765">
    <property type="entry name" value="Papain-like_cys_pep_sf"/>
</dbReference>
<name>A0A380W783_AFIFE</name>
<dbReference type="Gene3D" id="3.10.620.30">
    <property type="match status" value="1"/>
</dbReference>
<evidence type="ECO:0000259" key="1">
    <source>
        <dbReference type="SMART" id="SM00460"/>
    </source>
</evidence>
<dbReference type="PANTHER" id="PTHR38339:SF1">
    <property type="entry name" value="TRANSGLUTAMINASE-LIKE DOMAIN-CONTAINING PROTEIN"/>
    <property type="match status" value="1"/>
</dbReference>